<dbReference type="Gene3D" id="1.10.340.30">
    <property type="entry name" value="Hypothetical protein, domain 2"/>
    <property type="match status" value="1"/>
</dbReference>
<dbReference type="RefSeq" id="WP_147400563.1">
    <property type="nucleotide sequence ID" value="NZ_QXMN01000168.1"/>
</dbReference>
<evidence type="ECO:0000313" key="3">
    <source>
        <dbReference type="Proteomes" id="UP000265619"/>
    </source>
</evidence>
<dbReference type="GO" id="GO:0008725">
    <property type="term" value="F:DNA-3-methyladenine glycosylase activity"/>
    <property type="evidence" value="ECO:0007669"/>
    <property type="project" value="InterPro"/>
</dbReference>
<dbReference type="PANTHER" id="PTHR30037">
    <property type="entry name" value="DNA-3-METHYLADENINE GLYCOSYLASE 1"/>
    <property type="match status" value="1"/>
</dbReference>
<dbReference type="InterPro" id="IPR005019">
    <property type="entry name" value="Adenine_glyco"/>
</dbReference>
<feature type="binding site" evidence="1">
    <location>
        <position position="110"/>
    </location>
    <ligand>
        <name>Zn(2+)</name>
        <dbReference type="ChEBI" id="CHEBI:29105"/>
    </ligand>
</feature>
<name>A0A9X8GRY2_9BURK</name>
<keyword evidence="3" id="KW-1185">Reference proteome</keyword>
<dbReference type="GO" id="GO:0046872">
    <property type="term" value="F:metal ion binding"/>
    <property type="evidence" value="ECO:0007669"/>
    <property type="project" value="UniProtKB-KW"/>
</dbReference>
<dbReference type="SUPFAM" id="SSF48150">
    <property type="entry name" value="DNA-glycosylase"/>
    <property type="match status" value="1"/>
</dbReference>
<protein>
    <submittedName>
        <fullName evidence="2">DNA-3-methyladenine glycosylase I</fullName>
    </submittedName>
</protein>
<dbReference type="GO" id="GO:0006284">
    <property type="term" value="P:base-excision repair"/>
    <property type="evidence" value="ECO:0007669"/>
    <property type="project" value="InterPro"/>
</dbReference>
<dbReference type="InterPro" id="IPR052891">
    <property type="entry name" value="DNA-3mA_glycosylase"/>
</dbReference>
<feature type="binding site" evidence="1">
    <location>
        <position position="114"/>
    </location>
    <ligand>
        <name>Zn(2+)</name>
        <dbReference type="ChEBI" id="CHEBI:29105"/>
    </ligand>
</feature>
<evidence type="ECO:0000313" key="2">
    <source>
        <dbReference type="EMBL" id="RIX71323.1"/>
    </source>
</evidence>
<dbReference type="EMBL" id="QXMN01000168">
    <property type="protein sequence ID" value="RIX71323.1"/>
    <property type="molecule type" value="Genomic_DNA"/>
</dbReference>
<comment type="caution">
    <text evidence="2">The sequence shown here is derived from an EMBL/GenBank/DDBJ whole genome shotgun (WGS) entry which is preliminary data.</text>
</comment>
<dbReference type="PANTHER" id="PTHR30037:SF4">
    <property type="entry name" value="DNA-3-METHYLADENINE GLYCOSYLASE I"/>
    <property type="match status" value="1"/>
</dbReference>
<evidence type="ECO:0000256" key="1">
    <source>
        <dbReference type="PIRSR" id="PIRSR605019-1"/>
    </source>
</evidence>
<gene>
    <name evidence="2" type="ORF">D3H34_32110</name>
</gene>
<accession>A0A9X8GRY2</accession>
<dbReference type="AlphaFoldDB" id="A0A9X8GRY2"/>
<reference evidence="2 3" key="1">
    <citation type="submission" date="2018-09" db="EMBL/GenBank/DDBJ databases">
        <title>Acidovorax cavernicola nov. sp. isolated from Gruta de las Maravillas (Aracena, Spain).</title>
        <authorList>
            <person name="Jurado V."/>
            <person name="Gutierrez-Patricio S."/>
            <person name="Gonzalez-Pimentel J.L."/>
            <person name="Miller A.Z."/>
            <person name="Laiz L."/>
            <person name="Saiz-Jimenez C."/>
        </authorList>
    </citation>
    <scope>NUCLEOTIDE SEQUENCE [LARGE SCALE GENOMIC DNA]</scope>
    <source>
        <strain evidence="2 3">1011MAR4D40.2</strain>
    </source>
</reference>
<dbReference type="Pfam" id="PF03352">
    <property type="entry name" value="Adenine_glyco"/>
    <property type="match status" value="1"/>
</dbReference>
<feature type="non-terminal residue" evidence="2">
    <location>
        <position position="1"/>
    </location>
</feature>
<organism evidence="2 3">
    <name type="scientific">Acidovorax cavernicola</name>
    <dbReference type="NCBI Taxonomy" id="1675792"/>
    <lineage>
        <taxon>Bacteria</taxon>
        <taxon>Pseudomonadati</taxon>
        <taxon>Pseudomonadota</taxon>
        <taxon>Betaproteobacteria</taxon>
        <taxon>Burkholderiales</taxon>
        <taxon>Comamonadaceae</taxon>
        <taxon>Acidovorax</taxon>
    </lineage>
</organism>
<dbReference type="InterPro" id="IPR011257">
    <property type="entry name" value="DNA_glycosylase"/>
</dbReference>
<keyword evidence="1" id="KW-0862">Zinc</keyword>
<keyword evidence="1" id="KW-0479">Metal-binding</keyword>
<dbReference type="Proteomes" id="UP000265619">
    <property type="component" value="Unassembled WGS sequence"/>
</dbReference>
<dbReference type="OrthoDB" id="9807664at2"/>
<sequence length="123" mass="13407">AGFDPQAVAAFGPHDIERLMGNAGIVRARAKIEATIRGAQIFLEMQARGEDFADYCWSFTNGQPLQGTGNATQTELSALISKDMKRRGFKFVGPTIVHAWMQAVGIVNDHAASCFRRPQVMAP</sequence>
<proteinExistence type="predicted"/>